<dbReference type="Gene3D" id="3.40.30.10">
    <property type="entry name" value="Glutaredoxin"/>
    <property type="match status" value="1"/>
</dbReference>
<dbReference type="Pfam" id="PF13833">
    <property type="entry name" value="EF-hand_8"/>
    <property type="match status" value="1"/>
</dbReference>
<dbReference type="PROSITE" id="PS50222">
    <property type="entry name" value="EF_HAND_2"/>
    <property type="match status" value="1"/>
</dbReference>
<dbReference type="Pfam" id="PF04134">
    <property type="entry name" value="DCC1-like"/>
    <property type="match status" value="1"/>
</dbReference>
<accession>K8EUD5</accession>
<evidence type="ECO:0000313" key="6">
    <source>
        <dbReference type="Proteomes" id="UP000198341"/>
    </source>
</evidence>
<evidence type="ECO:0000256" key="2">
    <source>
        <dbReference type="SAM" id="MobiDB-lite"/>
    </source>
</evidence>
<dbReference type="PROSITE" id="PS51352">
    <property type="entry name" value="THIOREDOXIN_2"/>
    <property type="match status" value="1"/>
</dbReference>
<dbReference type="PANTHER" id="PTHR34290:SF2">
    <property type="entry name" value="OS04G0668800 PROTEIN"/>
    <property type="match status" value="1"/>
</dbReference>
<reference evidence="5 6" key="1">
    <citation type="submission" date="2011-10" db="EMBL/GenBank/DDBJ databases">
        <authorList>
            <person name="Genoscope - CEA"/>
        </authorList>
    </citation>
    <scope>NUCLEOTIDE SEQUENCE [LARGE SCALE GENOMIC DNA]</scope>
    <source>
        <strain evidence="5 6">RCC 1105</strain>
    </source>
</reference>
<dbReference type="STRING" id="41875.K8EUD5"/>
<dbReference type="AlphaFoldDB" id="K8EUD5"/>
<dbReference type="PROSITE" id="PS00018">
    <property type="entry name" value="EF_HAND_1"/>
    <property type="match status" value="1"/>
</dbReference>
<dbReference type="InterPro" id="IPR044691">
    <property type="entry name" value="DCC1_Trx"/>
</dbReference>
<proteinExistence type="predicted"/>
<dbReference type="Gene3D" id="1.10.238.10">
    <property type="entry name" value="EF-hand"/>
    <property type="match status" value="1"/>
</dbReference>
<keyword evidence="1" id="KW-0106">Calcium</keyword>
<feature type="compositionally biased region" description="Low complexity" evidence="2">
    <location>
        <begin position="231"/>
        <end position="243"/>
    </location>
</feature>
<feature type="compositionally biased region" description="Basic residues" evidence="2">
    <location>
        <begin position="30"/>
        <end position="42"/>
    </location>
</feature>
<dbReference type="GeneID" id="19016272"/>
<protein>
    <recommendedName>
        <fullName evidence="7">Thioredoxin domain-containing protein</fullName>
    </recommendedName>
</protein>
<keyword evidence="6" id="KW-1185">Reference proteome</keyword>
<dbReference type="OrthoDB" id="418595at2759"/>
<organism evidence="5 6">
    <name type="scientific">Bathycoccus prasinos</name>
    <dbReference type="NCBI Taxonomy" id="41875"/>
    <lineage>
        <taxon>Eukaryota</taxon>
        <taxon>Viridiplantae</taxon>
        <taxon>Chlorophyta</taxon>
        <taxon>Mamiellophyceae</taxon>
        <taxon>Mamiellales</taxon>
        <taxon>Bathycoccaceae</taxon>
        <taxon>Bathycoccus</taxon>
    </lineage>
</organism>
<sequence>MSLSSLSFVHPKNVNVGFQNPIREKSRSNVMKKQRRRRRLRAKTPQTRAMAAVQDEEATKPQPEPANWEYKYLYDGACPVCRSLKAGLEGTGKGKGKIYYVNIADPLYDASKHQGVTFEEAMDTLHVLKRDGGEPLQGLPAIETLFGVVGFGWAVKLATLPPVGFVASLMYKLISSNRLKLGGDSAVGAGIMALGRVGLELRGEKASCAEGDECRGMADLEVEEGQRGVEVSPSTSSDGDGSTVEGGAVSLPGNSVDFSDVFSSGPEFVLGAYASGGYITAAIVSVRSGELDSELIEEEVTDVLDINNVGVALKSLCKRLKWQGGVAVALPGVWHAEQQDNATVQQYDMMESLSPTESRAEREETEESFRNLVGLDVAVITGAEAHGYGHADLWGDVNKVNDSSNEKVNEMDGLVGVVTAGQEAMHVALFKDGTLLTNADFRSADLASTWNNEEWSACPPPSKDCEDEEQWSKWATRVAVHLARVEACRCARGGLKRWVVAGSAGENFDKWSHLVPELSVTLAQKQAAPLVKGGANRTEGVRGAAAGGGFRFRYAADVLRVRAAIGKELGKSPQLVDTEQLRTLFDRFSDPASSETVDRDSFIRMVSALGIRLPPDEIRELIVDVDMDDSNQISFEEFEGWYRQVVGTGAVTVLHTEQAVDQVLSEEKGTGRCVVLKVGFTSCAPCKKFLPHFEQRALDFRENARFVRIYGNENASTIHLARDRLAVKTTPTFFVFKDGELTHSHSGANVEKFDDAVKEQMGELDEGTYKQNWEKPAVDEVVPSI</sequence>
<feature type="region of interest" description="Disordered" evidence="2">
    <location>
        <begin position="225"/>
        <end position="246"/>
    </location>
</feature>
<evidence type="ECO:0008006" key="7">
    <source>
        <dbReference type="Google" id="ProtNLM"/>
    </source>
</evidence>
<dbReference type="PANTHER" id="PTHR34290">
    <property type="entry name" value="SI:CH73-390P7.2"/>
    <property type="match status" value="1"/>
</dbReference>
<dbReference type="Pfam" id="PF00085">
    <property type="entry name" value="Thioredoxin"/>
    <property type="match status" value="1"/>
</dbReference>
<dbReference type="SUPFAM" id="SSF52833">
    <property type="entry name" value="Thioredoxin-like"/>
    <property type="match status" value="1"/>
</dbReference>
<dbReference type="InterPro" id="IPR036249">
    <property type="entry name" value="Thioredoxin-like_sf"/>
</dbReference>
<dbReference type="InterPro" id="IPR002048">
    <property type="entry name" value="EF_hand_dom"/>
</dbReference>
<dbReference type="GO" id="GO:0015035">
    <property type="term" value="F:protein-disulfide reductase activity"/>
    <property type="evidence" value="ECO:0007669"/>
    <property type="project" value="InterPro"/>
</dbReference>
<evidence type="ECO:0000313" key="5">
    <source>
        <dbReference type="EMBL" id="CCO16070.1"/>
    </source>
</evidence>
<dbReference type="KEGG" id="bpg:Bathy04g02470"/>
<feature type="domain" description="Thioredoxin" evidence="4">
    <location>
        <begin position="612"/>
        <end position="762"/>
    </location>
</feature>
<evidence type="ECO:0000256" key="1">
    <source>
        <dbReference type="ARBA" id="ARBA00022837"/>
    </source>
</evidence>
<evidence type="ECO:0000259" key="3">
    <source>
        <dbReference type="PROSITE" id="PS50222"/>
    </source>
</evidence>
<feature type="region of interest" description="Disordered" evidence="2">
    <location>
        <begin position="23"/>
        <end position="46"/>
    </location>
</feature>
<dbReference type="InterPro" id="IPR007263">
    <property type="entry name" value="DCC1-like"/>
</dbReference>
<dbReference type="InterPro" id="IPR013766">
    <property type="entry name" value="Thioredoxin_domain"/>
</dbReference>
<evidence type="ECO:0000259" key="4">
    <source>
        <dbReference type="PROSITE" id="PS51352"/>
    </source>
</evidence>
<dbReference type="CDD" id="cd02947">
    <property type="entry name" value="TRX_family"/>
    <property type="match status" value="1"/>
</dbReference>
<gene>
    <name evidence="5" type="ORF">Bathy04g02470</name>
</gene>
<dbReference type="Proteomes" id="UP000198341">
    <property type="component" value="Chromosome 4"/>
</dbReference>
<dbReference type="CDD" id="cd00051">
    <property type="entry name" value="EFh"/>
    <property type="match status" value="1"/>
</dbReference>
<dbReference type="RefSeq" id="XP_007513545.1">
    <property type="nucleotide sequence ID" value="XM_007513483.1"/>
</dbReference>
<feature type="domain" description="EF-hand" evidence="3">
    <location>
        <begin position="613"/>
        <end position="648"/>
    </location>
</feature>
<dbReference type="eggNOG" id="KOG0907">
    <property type="taxonomic scope" value="Eukaryota"/>
</dbReference>
<dbReference type="InterPro" id="IPR018247">
    <property type="entry name" value="EF_Hand_1_Ca_BS"/>
</dbReference>
<dbReference type="EMBL" id="FO082275">
    <property type="protein sequence ID" value="CCO16070.1"/>
    <property type="molecule type" value="Genomic_DNA"/>
</dbReference>
<dbReference type="InterPro" id="IPR011992">
    <property type="entry name" value="EF-hand-dom_pair"/>
</dbReference>
<dbReference type="GO" id="GO:0005509">
    <property type="term" value="F:calcium ion binding"/>
    <property type="evidence" value="ECO:0007669"/>
    <property type="project" value="InterPro"/>
</dbReference>
<dbReference type="SUPFAM" id="SSF47473">
    <property type="entry name" value="EF-hand"/>
    <property type="match status" value="1"/>
</dbReference>
<name>K8EUD5_9CHLO</name>